<organism evidence="10 11">
    <name type="scientific">Lachnobacterium bovis DSM 14045</name>
    <dbReference type="NCBI Taxonomy" id="1122142"/>
    <lineage>
        <taxon>Bacteria</taxon>
        <taxon>Bacillati</taxon>
        <taxon>Bacillota</taxon>
        <taxon>Clostridia</taxon>
        <taxon>Lachnospirales</taxon>
        <taxon>Lachnospiraceae</taxon>
        <taxon>Lachnobacterium</taxon>
    </lineage>
</organism>
<dbReference type="Gene3D" id="3.20.20.140">
    <property type="entry name" value="Metal-dependent hydrolases"/>
    <property type="match status" value="1"/>
</dbReference>
<dbReference type="GO" id="GO:0008270">
    <property type="term" value="F:zinc ion binding"/>
    <property type="evidence" value="ECO:0007669"/>
    <property type="project" value="UniProtKB-UniRule"/>
</dbReference>
<dbReference type="InterPro" id="IPR013108">
    <property type="entry name" value="Amidohydro_3"/>
</dbReference>
<dbReference type="UniPathway" id="UPA00070">
    <property type="reaction ID" value="UER00117"/>
</dbReference>
<evidence type="ECO:0000256" key="5">
    <source>
        <dbReference type="ARBA" id="ARBA00022833"/>
    </source>
</evidence>
<comment type="caution">
    <text evidence="7">Lacks conserved residue(s) required for the propagation of feature annotation.</text>
</comment>
<dbReference type="STRING" id="1122142.SAMN02910414_00203"/>
<sequence>MILIKNGRVVDPLNKIDKKLDIMIDNDIIKEVGNNLEAKYDKEDLRVINADGFVVAPGLVDVHVHFRDPGLTYKEDIHTGANSAAKGGFTTVVCMANTKPSIDNAEILNDLVKREQSLLINVLNTANVTKGMQGKELTDFKALKEAKAIGLTDDGIPIKDEKLLLEAFRKAKELDLPISLHEEDPALIGSNGVNQGEVSKKIGVPGAPAIAEDVLVARDCMLALEVGNRIDIQHISSKRSVEIVALAKKMGANVFAEVTPQHIALTEEAVLYKGTFAKVNPPLRTKEDKDALIKALKKGTIDMIATDHAPHSKDEKMKSIMDAPSGMIGLETALAVCITNLVKPGHLSLMQLLEKMTINPASFYNLEVGQLTEGHKADIVIFDESQSWVVDKKEFVSKAINSPFIGEKLYGRVKYTICNGKIVYSDMQEL</sequence>
<proteinExistence type="inferred from homology"/>
<comment type="similarity">
    <text evidence="2 7">Belongs to the metallo-dependent hydrolases superfamily. DHOase family. Class I DHOase subfamily.</text>
</comment>
<dbReference type="EC" id="3.5.2.3" evidence="7"/>
<evidence type="ECO:0000256" key="6">
    <source>
        <dbReference type="ARBA" id="ARBA00022975"/>
    </source>
</evidence>
<accession>A0A1H3FBG3</accession>
<dbReference type="CDD" id="cd01317">
    <property type="entry name" value="DHOase_IIa"/>
    <property type="match status" value="1"/>
</dbReference>
<dbReference type="Pfam" id="PF12890">
    <property type="entry name" value="DHOase"/>
    <property type="match status" value="1"/>
</dbReference>
<keyword evidence="6 7" id="KW-0665">Pyrimidine biosynthesis</keyword>
<dbReference type="HAMAP" id="MF_00220_B">
    <property type="entry name" value="PyrC_classI_B"/>
    <property type="match status" value="1"/>
</dbReference>
<feature type="binding site" evidence="7">
    <location>
        <position position="307"/>
    </location>
    <ligand>
        <name>Zn(2+)</name>
        <dbReference type="ChEBI" id="CHEBI:29105"/>
        <label>1</label>
    </ligand>
</feature>
<dbReference type="SUPFAM" id="SSF51556">
    <property type="entry name" value="Metallo-dependent hydrolases"/>
    <property type="match status" value="1"/>
</dbReference>
<evidence type="ECO:0000256" key="1">
    <source>
        <dbReference type="ARBA" id="ARBA00002368"/>
    </source>
</evidence>
<dbReference type="PROSITE" id="PS00483">
    <property type="entry name" value="DIHYDROOROTASE_2"/>
    <property type="match status" value="1"/>
</dbReference>
<evidence type="ECO:0000259" key="8">
    <source>
        <dbReference type="Pfam" id="PF07969"/>
    </source>
</evidence>
<comment type="catalytic activity">
    <reaction evidence="7">
        <text>(S)-dihydroorotate + H2O = N-carbamoyl-L-aspartate + H(+)</text>
        <dbReference type="Rhea" id="RHEA:24296"/>
        <dbReference type="ChEBI" id="CHEBI:15377"/>
        <dbReference type="ChEBI" id="CHEBI:15378"/>
        <dbReference type="ChEBI" id="CHEBI:30864"/>
        <dbReference type="ChEBI" id="CHEBI:32814"/>
        <dbReference type="EC" id="3.5.2.3"/>
    </reaction>
</comment>
<dbReference type="PANTHER" id="PTHR43668">
    <property type="entry name" value="ALLANTOINASE"/>
    <property type="match status" value="1"/>
</dbReference>
<evidence type="ECO:0000256" key="2">
    <source>
        <dbReference type="ARBA" id="ARBA00010286"/>
    </source>
</evidence>
<dbReference type="InterPro" id="IPR004722">
    <property type="entry name" value="DHOase"/>
</dbReference>
<feature type="binding site" evidence="7">
    <location>
        <position position="181"/>
    </location>
    <ligand>
        <name>Zn(2+)</name>
        <dbReference type="ChEBI" id="CHEBI:29105"/>
        <label>2</label>
    </ligand>
</feature>
<dbReference type="PROSITE" id="PS00482">
    <property type="entry name" value="DIHYDROOROTASE_1"/>
    <property type="match status" value="1"/>
</dbReference>
<dbReference type="GO" id="GO:0006145">
    <property type="term" value="P:purine nucleobase catabolic process"/>
    <property type="evidence" value="ECO:0007669"/>
    <property type="project" value="TreeGrafter"/>
</dbReference>
<keyword evidence="11" id="KW-1185">Reference proteome</keyword>
<feature type="binding site" evidence="7">
    <location>
        <position position="65"/>
    </location>
    <ligand>
        <name>Zn(2+)</name>
        <dbReference type="ChEBI" id="CHEBI:29105"/>
        <label>1</label>
    </ligand>
</feature>
<feature type="binding site" evidence="7">
    <location>
        <begin position="65"/>
        <end position="67"/>
    </location>
    <ligand>
        <name>substrate</name>
    </ligand>
</feature>
<comment type="pathway">
    <text evidence="7">Pyrimidine metabolism; UMP biosynthesis via de novo pathway; (S)-dihydroorotate from bicarbonate: step 3/3.</text>
</comment>
<dbReference type="NCBIfam" id="NF006839">
    <property type="entry name" value="PRK09357.1-4"/>
    <property type="match status" value="1"/>
</dbReference>
<protein>
    <recommendedName>
        <fullName evidence="7">Dihydroorotase</fullName>
        <shortName evidence="7">DHOase</shortName>
        <ecNumber evidence="7">3.5.2.3</ecNumber>
    </recommendedName>
</protein>
<dbReference type="InterPro" id="IPR002195">
    <property type="entry name" value="Dihydroorotase_CS"/>
</dbReference>
<dbReference type="GO" id="GO:0044205">
    <property type="term" value="P:'de novo' UMP biosynthetic process"/>
    <property type="evidence" value="ECO:0007669"/>
    <property type="project" value="UniProtKB-UniRule"/>
</dbReference>
<dbReference type="InterPro" id="IPR032466">
    <property type="entry name" value="Metal_Hydrolase"/>
</dbReference>
<feature type="binding site" evidence="7">
    <location>
        <position position="154"/>
    </location>
    <ligand>
        <name>Zn(2+)</name>
        <dbReference type="ChEBI" id="CHEBI:29105"/>
        <label>1</label>
    </ligand>
</feature>
<dbReference type="InterPro" id="IPR024403">
    <property type="entry name" value="DHOase_cat"/>
</dbReference>
<dbReference type="Proteomes" id="UP000183918">
    <property type="component" value="Unassembled WGS sequence"/>
</dbReference>
<dbReference type="PANTHER" id="PTHR43668:SF2">
    <property type="entry name" value="ALLANTOINASE"/>
    <property type="match status" value="1"/>
</dbReference>
<feature type="binding site" evidence="7">
    <location>
        <position position="234"/>
    </location>
    <ligand>
        <name>Zn(2+)</name>
        <dbReference type="ChEBI" id="CHEBI:29105"/>
        <label>2</label>
    </ligand>
</feature>
<dbReference type="Gene3D" id="2.30.40.10">
    <property type="entry name" value="Urease, subunit C, domain 1"/>
    <property type="match status" value="1"/>
</dbReference>
<feature type="active site" evidence="7">
    <location>
        <position position="307"/>
    </location>
</feature>
<dbReference type="AlphaFoldDB" id="A0A1H3FBG3"/>
<feature type="domain" description="Amidohydrolase 3" evidence="8">
    <location>
        <begin position="345"/>
        <end position="424"/>
    </location>
</feature>
<dbReference type="InterPro" id="IPR011059">
    <property type="entry name" value="Metal-dep_hydrolase_composite"/>
</dbReference>
<keyword evidence="5 7" id="KW-0862">Zinc</keyword>
<name>A0A1H3FBG3_9FIRM</name>
<keyword evidence="3 7" id="KW-0479">Metal-binding</keyword>
<dbReference type="RefSeq" id="WP_074715230.1">
    <property type="nucleotide sequence ID" value="NZ_FNPG01000004.1"/>
</dbReference>
<evidence type="ECO:0000313" key="11">
    <source>
        <dbReference type="Proteomes" id="UP000183918"/>
    </source>
</evidence>
<dbReference type="NCBIfam" id="TIGR00857">
    <property type="entry name" value="pyrC_multi"/>
    <property type="match status" value="1"/>
</dbReference>
<comment type="function">
    <text evidence="1 7">Catalyzes the reversible cyclization of carbamoyl aspartate to dihydroorotate.</text>
</comment>
<feature type="binding site" evidence="7">
    <location>
        <position position="63"/>
    </location>
    <ligand>
        <name>Zn(2+)</name>
        <dbReference type="ChEBI" id="CHEBI:29105"/>
        <label>1</label>
    </ligand>
</feature>
<evidence type="ECO:0000256" key="3">
    <source>
        <dbReference type="ARBA" id="ARBA00022723"/>
    </source>
</evidence>
<evidence type="ECO:0000259" key="9">
    <source>
        <dbReference type="Pfam" id="PF12890"/>
    </source>
</evidence>
<feature type="binding site" evidence="7">
    <location>
        <position position="97"/>
    </location>
    <ligand>
        <name>substrate</name>
    </ligand>
</feature>
<keyword evidence="4 7" id="KW-0378">Hydrolase</keyword>
<dbReference type="EMBL" id="FNPG01000004">
    <property type="protein sequence ID" value="SDX87544.1"/>
    <property type="molecule type" value="Genomic_DNA"/>
</dbReference>
<evidence type="ECO:0000256" key="4">
    <source>
        <dbReference type="ARBA" id="ARBA00022801"/>
    </source>
</evidence>
<evidence type="ECO:0000256" key="7">
    <source>
        <dbReference type="HAMAP-Rule" id="MF_00220"/>
    </source>
</evidence>
<dbReference type="SUPFAM" id="SSF51338">
    <property type="entry name" value="Composite domain of metallo-dependent hydrolases"/>
    <property type="match status" value="1"/>
</dbReference>
<dbReference type="GO" id="GO:0005737">
    <property type="term" value="C:cytoplasm"/>
    <property type="evidence" value="ECO:0007669"/>
    <property type="project" value="TreeGrafter"/>
</dbReference>
<feature type="binding site" evidence="7">
    <location>
        <position position="154"/>
    </location>
    <ligand>
        <name>Zn(2+)</name>
        <dbReference type="ChEBI" id="CHEBI:29105"/>
        <label>2</label>
    </ligand>
</feature>
<reference evidence="10 11" key="1">
    <citation type="submission" date="2016-10" db="EMBL/GenBank/DDBJ databases">
        <authorList>
            <person name="de Groot N.N."/>
        </authorList>
    </citation>
    <scope>NUCLEOTIDE SEQUENCE [LARGE SCALE GENOMIC DNA]</scope>
    <source>
        <strain evidence="10 11">DSM 14045</strain>
    </source>
</reference>
<dbReference type="GO" id="GO:0004038">
    <property type="term" value="F:allantoinase activity"/>
    <property type="evidence" value="ECO:0007669"/>
    <property type="project" value="TreeGrafter"/>
</dbReference>
<dbReference type="GO" id="GO:0004151">
    <property type="term" value="F:dihydroorotase activity"/>
    <property type="evidence" value="ECO:0007669"/>
    <property type="project" value="UniProtKB-UniRule"/>
</dbReference>
<feature type="binding site" evidence="7">
    <location>
        <position position="311"/>
    </location>
    <ligand>
        <name>substrate</name>
    </ligand>
</feature>
<comment type="cofactor">
    <cofactor evidence="7">
        <name>Zn(2+)</name>
        <dbReference type="ChEBI" id="CHEBI:29105"/>
    </cofactor>
    <text evidence="7">Binds 2 Zn(2+) ions per subunit.</text>
</comment>
<gene>
    <name evidence="7" type="primary">pyrC</name>
    <name evidence="10" type="ORF">SAMN02910414_00203</name>
</gene>
<dbReference type="InterPro" id="IPR050138">
    <property type="entry name" value="DHOase/Allantoinase_Hydrolase"/>
</dbReference>
<feature type="domain" description="Dihydroorotase catalytic" evidence="9">
    <location>
        <begin position="54"/>
        <end position="239"/>
    </location>
</feature>
<dbReference type="Pfam" id="PF07969">
    <property type="entry name" value="Amidohydro_3"/>
    <property type="match status" value="1"/>
</dbReference>
<evidence type="ECO:0000313" key="10">
    <source>
        <dbReference type="EMBL" id="SDX87544.1"/>
    </source>
</evidence>
<feature type="binding site" evidence="7">
    <location>
        <position position="280"/>
    </location>
    <ligand>
        <name>substrate</name>
    </ligand>
</feature>
<dbReference type="OrthoDB" id="9765462at2"/>